<proteinExistence type="predicted"/>
<feature type="compositionally biased region" description="Polar residues" evidence="1">
    <location>
        <begin position="87"/>
        <end position="97"/>
    </location>
</feature>
<sequence>MSQGISDNAHPTIFNRETVRNRRVYNPIPPCPKDLFVVRDLLRGGPLFWGHFSPERVRVAVETHRSRFSSTIDDDMGVSFEGASSSAVYATGQSSGRRSLDTEDDAEPMVEDPVPGYGG</sequence>
<accession>A0A817B3W9</accession>
<dbReference type="Proteomes" id="UP001295469">
    <property type="component" value="Chromosome A10"/>
</dbReference>
<evidence type="ECO:0000256" key="1">
    <source>
        <dbReference type="SAM" id="MobiDB-lite"/>
    </source>
</evidence>
<reference evidence="2" key="1">
    <citation type="submission" date="2021-01" db="EMBL/GenBank/DDBJ databases">
        <authorList>
            <consortium name="Genoscope - CEA"/>
            <person name="William W."/>
        </authorList>
    </citation>
    <scope>NUCLEOTIDE SEQUENCE</scope>
</reference>
<dbReference type="Gramene" id="CDY05849">
    <property type="protein sequence ID" value="CDY05849"/>
    <property type="gene ID" value="GSBRNA2T00120994001"/>
</dbReference>
<name>A0A817B3W9_BRANA</name>
<dbReference type="AlphaFoldDB" id="A0A817B3W9"/>
<gene>
    <name evidence="2" type="ORF">DARMORV10_A10P07860.1</name>
</gene>
<evidence type="ECO:0000313" key="2">
    <source>
        <dbReference type="EMBL" id="CAF2319527.1"/>
    </source>
</evidence>
<organism evidence="2">
    <name type="scientific">Brassica napus</name>
    <name type="common">Rape</name>
    <dbReference type="NCBI Taxonomy" id="3708"/>
    <lineage>
        <taxon>Eukaryota</taxon>
        <taxon>Viridiplantae</taxon>
        <taxon>Streptophyta</taxon>
        <taxon>Embryophyta</taxon>
        <taxon>Tracheophyta</taxon>
        <taxon>Spermatophyta</taxon>
        <taxon>Magnoliopsida</taxon>
        <taxon>eudicotyledons</taxon>
        <taxon>Gunneridae</taxon>
        <taxon>Pentapetalae</taxon>
        <taxon>rosids</taxon>
        <taxon>malvids</taxon>
        <taxon>Brassicales</taxon>
        <taxon>Brassicaceae</taxon>
        <taxon>Brassiceae</taxon>
        <taxon>Brassica</taxon>
    </lineage>
</organism>
<feature type="region of interest" description="Disordered" evidence="1">
    <location>
        <begin position="87"/>
        <end position="119"/>
    </location>
</feature>
<dbReference type="EMBL" id="HG994364">
    <property type="protein sequence ID" value="CAF2319527.1"/>
    <property type="molecule type" value="Genomic_DNA"/>
</dbReference>
<protein>
    <submittedName>
        <fullName evidence="2">(rape) hypothetical protein</fullName>
    </submittedName>
</protein>